<reference evidence="1 4" key="1">
    <citation type="submission" date="2019-12" db="EMBL/GenBank/DDBJ databases">
        <authorList>
            <person name="Scholz U."/>
            <person name="Mascher M."/>
            <person name="Fiebig A."/>
        </authorList>
    </citation>
    <scope>NUCLEOTIDE SEQUENCE</scope>
</reference>
<dbReference type="AlphaFoldDB" id="A0A7I8IZD9"/>
<keyword evidence="4" id="KW-1185">Reference proteome</keyword>
<name>A0A7I8IZD9_SPIIN</name>
<sequence length="117" mass="13256">MGASVCVFVESDREMKVIKWSSDRRHGGDLMKWITTVTTSKQSWRRENRLPNLGCDGRMKPIEINPNMKLLAIVLKGQEVDSKGLIDINLLDESLEVTVVGLKKGITLFAREKKLKD</sequence>
<dbReference type="EMBL" id="LR743594">
    <property type="protein sequence ID" value="CAA2623530.1"/>
    <property type="molecule type" value="Genomic_DNA"/>
</dbReference>
<organism evidence="1">
    <name type="scientific">Spirodela intermedia</name>
    <name type="common">Intermediate duckweed</name>
    <dbReference type="NCBI Taxonomy" id="51605"/>
    <lineage>
        <taxon>Eukaryota</taxon>
        <taxon>Viridiplantae</taxon>
        <taxon>Streptophyta</taxon>
        <taxon>Embryophyta</taxon>
        <taxon>Tracheophyta</taxon>
        <taxon>Spermatophyta</taxon>
        <taxon>Magnoliopsida</taxon>
        <taxon>Liliopsida</taxon>
        <taxon>Araceae</taxon>
        <taxon>Lemnoideae</taxon>
        <taxon>Spirodela</taxon>
    </lineage>
</organism>
<accession>A0A7I8IZD9</accession>
<gene>
    <name evidence="1" type="ORF">SI7747_07009457</name>
    <name evidence="2" type="ORF">SI7747_UN020510</name>
    <name evidence="3" type="ORF">SI7747_UN021195</name>
</gene>
<evidence type="ECO:0000313" key="2">
    <source>
        <dbReference type="EMBL" id="CAA6674152.1"/>
    </source>
</evidence>
<proteinExistence type="predicted"/>
<dbReference type="EMBL" id="CACRZD030000007">
    <property type="protein sequence ID" value="CAA6663072.1"/>
    <property type="molecule type" value="Genomic_DNA"/>
</dbReference>
<dbReference type="Proteomes" id="UP001189122">
    <property type="component" value="Unassembled WGS sequence"/>
</dbReference>
<dbReference type="EMBL" id="CACRZD030000158">
    <property type="protein sequence ID" value="CAA6674837.1"/>
    <property type="molecule type" value="Genomic_DNA"/>
</dbReference>
<evidence type="ECO:0000313" key="3">
    <source>
        <dbReference type="EMBL" id="CAA6674837.1"/>
    </source>
</evidence>
<protein>
    <submittedName>
        <fullName evidence="1">Uncharacterized protein</fullName>
    </submittedName>
</protein>
<evidence type="ECO:0000313" key="4">
    <source>
        <dbReference type="Proteomes" id="UP001189122"/>
    </source>
</evidence>
<dbReference type="EMBL" id="CACRZD030000083">
    <property type="protein sequence ID" value="CAA6674152.1"/>
    <property type="molecule type" value="Genomic_DNA"/>
</dbReference>
<evidence type="ECO:0000313" key="1">
    <source>
        <dbReference type="EMBL" id="CAA2623530.1"/>
    </source>
</evidence>